<evidence type="ECO:0000256" key="8">
    <source>
        <dbReference type="ARBA" id="ARBA00023136"/>
    </source>
</evidence>
<evidence type="ECO:0000256" key="5">
    <source>
        <dbReference type="ARBA" id="ARBA00022692"/>
    </source>
</evidence>
<feature type="transmembrane region" description="Helical" evidence="9">
    <location>
        <begin position="214"/>
        <end position="231"/>
    </location>
</feature>
<keyword evidence="1" id="KW-0813">Transport</keyword>
<evidence type="ECO:0000256" key="3">
    <source>
        <dbReference type="ARBA" id="ARBA00022630"/>
    </source>
</evidence>
<dbReference type="Proteomes" id="UP000198625">
    <property type="component" value="Unassembled WGS sequence"/>
</dbReference>
<feature type="transmembrane region" description="Helical" evidence="9">
    <location>
        <begin position="15"/>
        <end position="33"/>
    </location>
</feature>
<keyword evidence="11" id="KW-1185">Reference proteome</keyword>
<feature type="transmembrane region" description="Helical" evidence="9">
    <location>
        <begin position="237"/>
        <end position="255"/>
    </location>
</feature>
<reference evidence="11" key="1">
    <citation type="submission" date="2016-10" db="EMBL/GenBank/DDBJ databases">
        <authorList>
            <person name="Varghese N."/>
            <person name="Submissions S."/>
        </authorList>
    </citation>
    <scope>NUCLEOTIDE SEQUENCE [LARGE SCALE GENOMIC DNA]</scope>
    <source>
        <strain evidence="11">DSM 21650</strain>
    </source>
</reference>
<dbReference type="NCBIfam" id="TIGR01946">
    <property type="entry name" value="rnfD"/>
    <property type="match status" value="1"/>
</dbReference>
<keyword evidence="2" id="KW-0597">Phosphoprotein</keyword>
<dbReference type="GO" id="GO:0055085">
    <property type="term" value="P:transmembrane transport"/>
    <property type="evidence" value="ECO:0007669"/>
    <property type="project" value="InterPro"/>
</dbReference>
<evidence type="ECO:0000313" key="11">
    <source>
        <dbReference type="Proteomes" id="UP000198625"/>
    </source>
</evidence>
<dbReference type="GO" id="GO:0022900">
    <property type="term" value="P:electron transport chain"/>
    <property type="evidence" value="ECO:0007669"/>
    <property type="project" value="InterPro"/>
</dbReference>
<keyword evidence="3" id="KW-0285">Flavoprotein</keyword>
<keyword evidence="5 9" id="KW-0812">Transmembrane</keyword>
<feature type="transmembrane region" description="Helical" evidence="9">
    <location>
        <begin position="68"/>
        <end position="98"/>
    </location>
</feature>
<dbReference type="STRING" id="415015.SAMN05660462_02852"/>
<evidence type="ECO:0000256" key="4">
    <source>
        <dbReference type="ARBA" id="ARBA00022643"/>
    </source>
</evidence>
<proteinExistence type="predicted"/>
<dbReference type="GO" id="GO:0005886">
    <property type="term" value="C:plasma membrane"/>
    <property type="evidence" value="ECO:0007669"/>
    <property type="project" value="TreeGrafter"/>
</dbReference>
<evidence type="ECO:0000256" key="1">
    <source>
        <dbReference type="ARBA" id="ARBA00022448"/>
    </source>
</evidence>
<keyword evidence="4" id="KW-0288">FMN</keyword>
<dbReference type="RefSeq" id="WP_244270555.1">
    <property type="nucleotide sequence ID" value="NZ_FNQE01000042.1"/>
</dbReference>
<evidence type="ECO:0000256" key="9">
    <source>
        <dbReference type="SAM" id="Phobius"/>
    </source>
</evidence>
<protein>
    <submittedName>
        <fullName evidence="10">Na+-transporting NADH:ubiquinone oxidoreductase subunit B</fullName>
    </submittedName>
</protein>
<name>A0A1H3SF11_9FIRM</name>
<dbReference type="PANTHER" id="PTHR30578">
    <property type="entry name" value="ELECTRON TRANSPORT COMPLEX PROTEIN RNFD"/>
    <property type="match status" value="1"/>
</dbReference>
<dbReference type="Pfam" id="PF03116">
    <property type="entry name" value="NQR2_RnfD_RnfE"/>
    <property type="match status" value="1"/>
</dbReference>
<feature type="transmembrane region" description="Helical" evidence="9">
    <location>
        <begin position="39"/>
        <end position="56"/>
    </location>
</feature>
<organism evidence="10 11">
    <name type="scientific">Proteiniborus ethanoligenes</name>
    <dbReference type="NCBI Taxonomy" id="415015"/>
    <lineage>
        <taxon>Bacteria</taxon>
        <taxon>Bacillati</taxon>
        <taxon>Bacillota</taxon>
        <taxon>Clostridia</taxon>
        <taxon>Eubacteriales</taxon>
        <taxon>Proteiniborus</taxon>
    </lineage>
</organism>
<feature type="transmembrane region" description="Helical" evidence="9">
    <location>
        <begin position="267"/>
        <end position="296"/>
    </location>
</feature>
<evidence type="ECO:0000313" key="10">
    <source>
        <dbReference type="EMBL" id="SDZ36175.1"/>
    </source>
</evidence>
<gene>
    <name evidence="10" type="ORF">SAMN05660462_02852</name>
</gene>
<dbReference type="EMBL" id="FNQE01000042">
    <property type="protein sequence ID" value="SDZ36175.1"/>
    <property type="molecule type" value="Genomic_DNA"/>
</dbReference>
<accession>A0A1H3SF11</accession>
<dbReference type="InterPro" id="IPR004338">
    <property type="entry name" value="NqrB/RnfD"/>
</dbReference>
<feature type="transmembrane region" description="Helical" evidence="9">
    <location>
        <begin position="181"/>
        <end position="202"/>
    </location>
</feature>
<keyword evidence="8 9" id="KW-0472">Membrane</keyword>
<evidence type="ECO:0000256" key="7">
    <source>
        <dbReference type="ARBA" id="ARBA00022989"/>
    </source>
</evidence>
<keyword evidence="10" id="KW-0830">Ubiquinone</keyword>
<sequence length="327" mass="35728">MSLINTKKYFTPQKMMRTVIISLIPLIISSIYFFGWRSFALLLWVTIFGVATEWIFEKKYGKKVSEAIFVTCILYVLTLPARTPFWIASLGIIFGVVFGKEVFGGFGRNIFNPALVARAFVYVSFPEQLTIQWSKSALGFPGGFGTYLTENIDAISQATPMLVFRETGQMASSIKLLLGNVAGSLGETSAILIILAGVYLIYKKVAAWQTMAGVIVGFTGLSSILYFLGFAQVPNPIFGVLAGGFLFGTVFMATDPISSPKTKEGKWIYGILIGIVTVIIRGYALFAGGMMFAILVGNTFAPIIDEGVNHYKKSKKGVKNKGKEVTV</sequence>
<keyword evidence="6" id="KW-1278">Translocase</keyword>
<evidence type="ECO:0000256" key="6">
    <source>
        <dbReference type="ARBA" id="ARBA00022967"/>
    </source>
</evidence>
<dbReference type="AlphaFoldDB" id="A0A1H3SF11"/>
<dbReference type="PANTHER" id="PTHR30578:SF1">
    <property type="entry name" value="NA(+)-TRANSLOCATING NADH-QUINONE REDUCTASE SUBUNIT B"/>
    <property type="match status" value="1"/>
</dbReference>
<evidence type="ECO:0000256" key="2">
    <source>
        <dbReference type="ARBA" id="ARBA00022553"/>
    </source>
</evidence>
<dbReference type="InterPro" id="IPR011303">
    <property type="entry name" value="RnfD_bac"/>
</dbReference>
<keyword evidence="7 9" id="KW-1133">Transmembrane helix</keyword>